<comment type="subunit">
    <text evidence="9">Component of the Mediator complex.</text>
</comment>
<comment type="subcellular location">
    <subcellularLocation>
        <location evidence="1 9">Nucleus</location>
    </subcellularLocation>
</comment>
<dbReference type="Pfam" id="PF09748">
    <property type="entry name" value="Med10"/>
    <property type="match status" value="1"/>
</dbReference>
<gene>
    <name evidence="9" type="primary">MED10</name>
    <name evidence="11" type="ORF">VTK73DRAFT_5762</name>
</gene>
<dbReference type="InterPro" id="IPR019145">
    <property type="entry name" value="Mediator_Med10"/>
</dbReference>
<name>A0ABR3WM91_9PEZI</name>
<evidence type="ECO:0000256" key="7">
    <source>
        <dbReference type="ARBA" id="ARBA00023242"/>
    </source>
</evidence>
<comment type="similarity">
    <text evidence="2 9">Belongs to the Mediator complex subunit 10 family.</text>
</comment>
<evidence type="ECO:0000256" key="5">
    <source>
        <dbReference type="ARBA" id="ARBA00023159"/>
    </source>
</evidence>
<keyword evidence="6 9" id="KW-0804">Transcription</keyword>
<accession>A0ABR3WM91</accession>
<feature type="compositionally biased region" description="Low complexity" evidence="10">
    <location>
        <begin position="164"/>
        <end position="176"/>
    </location>
</feature>
<comment type="caution">
    <text evidence="11">The sequence shown here is derived from an EMBL/GenBank/DDBJ whole genome shotgun (WGS) entry which is preliminary data.</text>
</comment>
<keyword evidence="4 9" id="KW-0805">Transcription regulation</keyword>
<reference evidence="11 12" key="1">
    <citation type="journal article" date="2024" name="Commun. Biol.">
        <title>Comparative genomic analysis of thermophilic fungi reveals convergent evolutionary adaptations and gene losses.</title>
        <authorList>
            <person name="Steindorff A.S."/>
            <person name="Aguilar-Pontes M.V."/>
            <person name="Robinson A.J."/>
            <person name="Andreopoulos B."/>
            <person name="LaButti K."/>
            <person name="Kuo A."/>
            <person name="Mondo S."/>
            <person name="Riley R."/>
            <person name="Otillar R."/>
            <person name="Haridas S."/>
            <person name="Lipzen A."/>
            <person name="Grimwood J."/>
            <person name="Schmutz J."/>
            <person name="Clum A."/>
            <person name="Reid I.D."/>
            <person name="Moisan M.C."/>
            <person name="Butler G."/>
            <person name="Nguyen T.T.M."/>
            <person name="Dewar K."/>
            <person name="Conant G."/>
            <person name="Drula E."/>
            <person name="Henrissat B."/>
            <person name="Hansel C."/>
            <person name="Singer S."/>
            <person name="Hutchinson M.I."/>
            <person name="de Vries R.P."/>
            <person name="Natvig D.O."/>
            <person name="Powell A.J."/>
            <person name="Tsang A."/>
            <person name="Grigoriev I.V."/>
        </authorList>
    </citation>
    <scope>NUCLEOTIDE SEQUENCE [LARGE SCALE GENOMIC DNA]</scope>
    <source>
        <strain evidence="11 12">ATCC 24622</strain>
    </source>
</reference>
<keyword evidence="7 9" id="KW-0539">Nucleus</keyword>
<evidence type="ECO:0000256" key="8">
    <source>
        <dbReference type="ARBA" id="ARBA00032004"/>
    </source>
</evidence>
<evidence type="ECO:0000256" key="6">
    <source>
        <dbReference type="ARBA" id="ARBA00023163"/>
    </source>
</evidence>
<dbReference type="EMBL" id="JAZHXJ010000322">
    <property type="protein sequence ID" value="KAL1864634.1"/>
    <property type="molecule type" value="Genomic_DNA"/>
</dbReference>
<dbReference type="PANTHER" id="PTHR13345">
    <property type="entry name" value="MEDIATOR OF RNA POLYMERASE II TRANSCRIPTION SUBUNIT 10"/>
    <property type="match status" value="1"/>
</dbReference>
<keyword evidence="12" id="KW-1185">Reference proteome</keyword>
<organism evidence="11 12">
    <name type="scientific">Phialemonium thermophilum</name>
    <dbReference type="NCBI Taxonomy" id="223376"/>
    <lineage>
        <taxon>Eukaryota</taxon>
        <taxon>Fungi</taxon>
        <taxon>Dikarya</taxon>
        <taxon>Ascomycota</taxon>
        <taxon>Pezizomycotina</taxon>
        <taxon>Sordariomycetes</taxon>
        <taxon>Sordariomycetidae</taxon>
        <taxon>Cephalothecales</taxon>
        <taxon>Cephalothecaceae</taxon>
        <taxon>Phialemonium</taxon>
    </lineage>
</organism>
<evidence type="ECO:0000256" key="9">
    <source>
        <dbReference type="RuleBase" id="RU364146"/>
    </source>
</evidence>
<dbReference type="PANTHER" id="PTHR13345:SF13">
    <property type="entry name" value="MEDIATOR OF RNA POLYMERASE II TRANSCRIPTION SUBUNIT 10"/>
    <property type="match status" value="1"/>
</dbReference>
<evidence type="ECO:0000256" key="4">
    <source>
        <dbReference type="ARBA" id="ARBA00023015"/>
    </source>
</evidence>
<evidence type="ECO:0000256" key="2">
    <source>
        <dbReference type="ARBA" id="ARBA00005389"/>
    </source>
</evidence>
<dbReference type="Proteomes" id="UP001586593">
    <property type="component" value="Unassembled WGS sequence"/>
</dbReference>
<evidence type="ECO:0000256" key="1">
    <source>
        <dbReference type="ARBA" id="ARBA00004123"/>
    </source>
</evidence>
<proteinExistence type="inferred from homology"/>
<sequence length="201" mass="21193">MAPMDKPDHNILEQQVKDVIQDLFQVMVQVSTYDAAGRPSREVLANELQTLSNSLRTVHGTASAQFETGPRVPELLVSYVENGRNPDIYTREFVERVRRMNQLARGKMRAFAAFRDVLAAQINAAMPELRDDVRRVLDATGGDVPLPDVVGTGEEDRKVGGGSTAAAASGAAAASAMDGPPDGVGRSGTGAVAGSATQSAG</sequence>
<keyword evidence="5 9" id="KW-0010">Activator</keyword>
<comment type="function">
    <text evidence="9">Component of the Mediator complex, a coactivator involved in the regulated transcription of nearly all RNA polymerase II-dependent genes. Mediator functions as a bridge to convey information from gene-specific regulatory proteins to the basal RNA polymerase II transcription machinery. Mediator is recruited to promoters by direct interactions with regulatory proteins and serves as a scaffold for the assembly of a functional preinitiation complex with RNA polymerase II and the general transcription factors.</text>
</comment>
<evidence type="ECO:0000313" key="11">
    <source>
        <dbReference type="EMBL" id="KAL1864634.1"/>
    </source>
</evidence>
<feature type="region of interest" description="Disordered" evidence="10">
    <location>
        <begin position="140"/>
        <end position="201"/>
    </location>
</feature>
<evidence type="ECO:0000256" key="10">
    <source>
        <dbReference type="SAM" id="MobiDB-lite"/>
    </source>
</evidence>
<protein>
    <recommendedName>
        <fullName evidence="3 9">Mediator of RNA polymerase II transcription subunit 10</fullName>
    </recommendedName>
    <alternativeName>
        <fullName evidence="8 9">Mediator complex subunit 10</fullName>
    </alternativeName>
</protein>
<evidence type="ECO:0000313" key="12">
    <source>
        <dbReference type="Proteomes" id="UP001586593"/>
    </source>
</evidence>
<evidence type="ECO:0000256" key="3">
    <source>
        <dbReference type="ARBA" id="ARBA00019617"/>
    </source>
</evidence>